<dbReference type="PANTHER" id="PTHR42076">
    <property type="entry name" value="CYANOVIRIN-N HOMOLOG"/>
    <property type="match status" value="1"/>
</dbReference>
<dbReference type="GeneID" id="87885448"/>
<dbReference type="Proteomes" id="UP001273166">
    <property type="component" value="Unassembled WGS sequence"/>
</dbReference>
<dbReference type="SMART" id="SM01111">
    <property type="entry name" value="CVNH"/>
    <property type="match status" value="1"/>
</dbReference>
<dbReference type="EMBL" id="JAUDZG010000001">
    <property type="protein sequence ID" value="KAK3311055.1"/>
    <property type="molecule type" value="Genomic_DNA"/>
</dbReference>
<sequence>MSFHASAEDIRLDDGHMLRARLRNENGDLVDAELDLNHYIGNDNGCFEWGGVNFSESAEGITFAIEGGDSVPVLRAGLKDLDGNVQWRDLNLGERIGNIDGNFQFGKWIILASR</sequence>
<accession>A0AAJ0H3V4</accession>
<organism evidence="2 3">
    <name type="scientific">Chaetomium strumarium</name>
    <dbReference type="NCBI Taxonomy" id="1170767"/>
    <lineage>
        <taxon>Eukaryota</taxon>
        <taxon>Fungi</taxon>
        <taxon>Dikarya</taxon>
        <taxon>Ascomycota</taxon>
        <taxon>Pezizomycotina</taxon>
        <taxon>Sordariomycetes</taxon>
        <taxon>Sordariomycetidae</taxon>
        <taxon>Sordariales</taxon>
        <taxon>Chaetomiaceae</taxon>
        <taxon>Chaetomium</taxon>
    </lineage>
</organism>
<dbReference type="Gene3D" id="2.30.60.10">
    <property type="entry name" value="Cyanovirin-N"/>
    <property type="match status" value="1"/>
</dbReference>
<proteinExistence type="predicted"/>
<dbReference type="PANTHER" id="PTHR42076:SF1">
    <property type="entry name" value="CYANOVIRIN-N DOMAIN-CONTAINING PROTEIN"/>
    <property type="match status" value="1"/>
</dbReference>
<name>A0AAJ0H3V4_9PEZI</name>
<gene>
    <name evidence="2" type="ORF">B0T15DRAFT_489687</name>
</gene>
<reference evidence="2" key="2">
    <citation type="submission" date="2023-06" db="EMBL/GenBank/DDBJ databases">
        <authorList>
            <consortium name="Lawrence Berkeley National Laboratory"/>
            <person name="Mondo S.J."/>
            <person name="Hensen N."/>
            <person name="Bonometti L."/>
            <person name="Westerberg I."/>
            <person name="Brannstrom I.O."/>
            <person name="Guillou S."/>
            <person name="Cros-Aarteil S."/>
            <person name="Calhoun S."/>
            <person name="Haridas S."/>
            <person name="Kuo A."/>
            <person name="Pangilinan J."/>
            <person name="Riley R."/>
            <person name="Labutti K."/>
            <person name="Andreopoulos B."/>
            <person name="Lipzen A."/>
            <person name="Chen C."/>
            <person name="Yanf M."/>
            <person name="Daum C."/>
            <person name="Ng V."/>
            <person name="Clum A."/>
            <person name="Steindorff A."/>
            <person name="Ohm R."/>
            <person name="Martin F."/>
            <person name="Silar P."/>
            <person name="Natvig D."/>
            <person name="Lalanne C."/>
            <person name="Gautier V."/>
            <person name="Ament-Velasquez S.L."/>
            <person name="Kruys A."/>
            <person name="Hutchinson M.I."/>
            <person name="Powell A.J."/>
            <person name="Barry K."/>
            <person name="Miller A.N."/>
            <person name="Grigoriev I.V."/>
            <person name="Debuchy R."/>
            <person name="Gladieux P."/>
            <person name="Thoren M.H."/>
            <person name="Johannesson H."/>
        </authorList>
    </citation>
    <scope>NUCLEOTIDE SEQUENCE</scope>
    <source>
        <strain evidence="2">CBS 333.67</strain>
    </source>
</reference>
<dbReference type="SUPFAM" id="SSF51322">
    <property type="entry name" value="Cyanovirin-N"/>
    <property type="match status" value="1"/>
</dbReference>
<protein>
    <submittedName>
        <fullName evidence="2">Cyanovirin-N</fullName>
    </submittedName>
</protein>
<dbReference type="RefSeq" id="XP_062726835.1">
    <property type="nucleotide sequence ID" value="XM_062866619.1"/>
</dbReference>
<comment type="caution">
    <text evidence="2">The sequence shown here is derived from an EMBL/GenBank/DDBJ whole genome shotgun (WGS) entry which is preliminary data.</text>
</comment>
<dbReference type="Pfam" id="PF08881">
    <property type="entry name" value="CVNH"/>
    <property type="match status" value="1"/>
</dbReference>
<keyword evidence="3" id="KW-1185">Reference proteome</keyword>
<dbReference type="InterPro" id="IPR011058">
    <property type="entry name" value="Cyanovirin-N"/>
</dbReference>
<feature type="domain" description="Cyanovirin-N" evidence="1">
    <location>
        <begin position="2"/>
        <end position="105"/>
    </location>
</feature>
<evidence type="ECO:0000313" key="2">
    <source>
        <dbReference type="EMBL" id="KAK3311055.1"/>
    </source>
</evidence>
<dbReference type="AlphaFoldDB" id="A0AAJ0H3V4"/>
<dbReference type="InterPro" id="IPR036673">
    <property type="entry name" value="Cyanovirin-N_sf"/>
</dbReference>
<reference evidence="2" key="1">
    <citation type="journal article" date="2023" name="Mol. Phylogenet. Evol.">
        <title>Genome-scale phylogeny and comparative genomics of the fungal order Sordariales.</title>
        <authorList>
            <person name="Hensen N."/>
            <person name="Bonometti L."/>
            <person name="Westerberg I."/>
            <person name="Brannstrom I.O."/>
            <person name="Guillou S."/>
            <person name="Cros-Aarteil S."/>
            <person name="Calhoun S."/>
            <person name="Haridas S."/>
            <person name="Kuo A."/>
            <person name="Mondo S."/>
            <person name="Pangilinan J."/>
            <person name="Riley R."/>
            <person name="LaButti K."/>
            <person name="Andreopoulos B."/>
            <person name="Lipzen A."/>
            <person name="Chen C."/>
            <person name="Yan M."/>
            <person name="Daum C."/>
            <person name="Ng V."/>
            <person name="Clum A."/>
            <person name="Steindorff A."/>
            <person name="Ohm R.A."/>
            <person name="Martin F."/>
            <person name="Silar P."/>
            <person name="Natvig D.O."/>
            <person name="Lalanne C."/>
            <person name="Gautier V."/>
            <person name="Ament-Velasquez S.L."/>
            <person name="Kruys A."/>
            <person name="Hutchinson M.I."/>
            <person name="Powell A.J."/>
            <person name="Barry K."/>
            <person name="Miller A.N."/>
            <person name="Grigoriev I.V."/>
            <person name="Debuchy R."/>
            <person name="Gladieux P."/>
            <person name="Hiltunen Thoren M."/>
            <person name="Johannesson H."/>
        </authorList>
    </citation>
    <scope>NUCLEOTIDE SEQUENCE</scope>
    <source>
        <strain evidence="2">CBS 333.67</strain>
    </source>
</reference>
<evidence type="ECO:0000259" key="1">
    <source>
        <dbReference type="SMART" id="SM01111"/>
    </source>
</evidence>
<evidence type="ECO:0000313" key="3">
    <source>
        <dbReference type="Proteomes" id="UP001273166"/>
    </source>
</evidence>